<feature type="region of interest" description="Disordered" evidence="5">
    <location>
        <begin position="1"/>
        <end position="61"/>
    </location>
</feature>
<dbReference type="PANTHER" id="PTHR19303">
    <property type="entry name" value="TRANSPOSON"/>
    <property type="match status" value="1"/>
</dbReference>
<dbReference type="InterPro" id="IPR007889">
    <property type="entry name" value="HTH_Psq"/>
</dbReference>
<feature type="compositionally biased region" description="Basic residues" evidence="5">
    <location>
        <begin position="527"/>
        <end position="543"/>
    </location>
</feature>
<reference evidence="8 9" key="1">
    <citation type="journal article" date="2022" name="Allergy">
        <title>Genome assembly and annotation of Periplaneta americana reveal a comprehensive cockroach allergen profile.</title>
        <authorList>
            <person name="Wang L."/>
            <person name="Xiong Q."/>
            <person name="Saelim N."/>
            <person name="Wang L."/>
            <person name="Nong W."/>
            <person name="Wan A.T."/>
            <person name="Shi M."/>
            <person name="Liu X."/>
            <person name="Cao Q."/>
            <person name="Hui J.H.L."/>
            <person name="Sookrung N."/>
            <person name="Leung T.F."/>
            <person name="Tungtrongchitr A."/>
            <person name="Tsui S.K.W."/>
        </authorList>
    </citation>
    <scope>NUCLEOTIDE SEQUENCE [LARGE SCALE GENOMIC DNA]</scope>
    <source>
        <strain evidence="8">PWHHKU_190912</strain>
    </source>
</reference>
<evidence type="ECO:0000313" key="9">
    <source>
        <dbReference type="Proteomes" id="UP001148838"/>
    </source>
</evidence>
<evidence type="ECO:0008006" key="10">
    <source>
        <dbReference type="Google" id="ProtNLM"/>
    </source>
</evidence>
<accession>A0ABQ8SPQ4</accession>
<dbReference type="InterPro" id="IPR004875">
    <property type="entry name" value="DDE_SF_endonuclease_dom"/>
</dbReference>
<dbReference type="InterPro" id="IPR050863">
    <property type="entry name" value="CenT-Element_Derived"/>
</dbReference>
<dbReference type="SUPFAM" id="SSF46689">
    <property type="entry name" value="Homeodomain-like"/>
    <property type="match status" value="1"/>
</dbReference>
<keyword evidence="2 4" id="KW-0238">DNA-binding</keyword>
<feature type="domain" description="HTH psq-type" evidence="6">
    <location>
        <begin position="55"/>
        <end position="107"/>
    </location>
</feature>
<dbReference type="SMART" id="SM00674">
    <property type="entry name" value="CENPB"/>
    <property type="match status" value="1"/>
</dbReference>
<dbReference type="Pfam" id="PF03184">
    <property type="entry name" value="DDE_1"/>
    <property type="match status" value="1"/>
</dbReference>
<gene>
    <name evidence="8" type="ORF">ANN_18798</name>
</gene>
<dbReference type="PROSITE" id="PS50960">
    <property type="entry name" value="HTH_PSQ"/>
    <property type="match status" value="1"/>
</dbReference>
<dbReference type="PANTHER" id="PTHR19303:SF74">
    <property type="entry name" value="POGO TRANSPOSABLE ELEMENT WITH KRAB DOMAIN"/>
    <property type="match status" value="1"/>
</dbReference>
<dbReference type="InterPro" id="IPR006600">
    <property type="entry name" value="HTH_CenpB_DNA-bd_dom"/>
</dbReference>
<evidence type="ECO:0000256" key="2">
    <source>
        <dbReference type="ARBA" id="ARBA00023125"/>
    </source>
</evidence>
<dbReference type="Pfam" id="PF03221">
    <property type="entry name" value="HTH_Tnp_Tc5"/>
    <property type="match status" value="1"/>
</dbReference>
<dbReference type="Pfam" id="PF05225">
    <property type="entry name" value="HTH_psq"/>
    <property type="match status" value="1"/>
</dbReference>
<feature type="region of interest" description="Disordered" evidence="5">
    <location>
        <begin position="428"/>
        <end position="563"/>
    </location>
</feature>
<keyword evidence="3 4" id="KW-0539">Nucleus</keyword>
<feature type="DNA-binding region" description="H-T-H motif" evidence="4">
    <location>
        <begin position="83"/>
        <end position="103"/>
    </location>
</feature>
<comment type="caution">
    <text evidence="8">The sequence shown here is derived from an EMBL/GenBank/DDBJ whole genome shotgun (WGS) entry which is preliminary data.</text>
</comment>
<feature type="compositionally biased region" description="Acidic residues" evidence="5">
    <location>
        <begin position="547"/>
        <end position="563"/>
    </location>
</feature>
<comment type="subcellular location">
    <subcellularLocation>
        <location evidence="1 4">Nucleus</location>
    </subcellularLocation>
</comment>
<evidence type="ECO:0000259" key="7">
    <source>
        <dbReference type="PROSITE" id="PS51253"/>
    </source>
</evidence>
<feature type="domain" description="HTH CENPB-type" evidence="7">
    <location>
        <begin position="108"/>
        <end position="185"/>
    </location>
</feature>
<evidence type="ECO:0000259" key="6">
    <source>
        <dbReference type="PROSITE" id="PS50960"/>
    </source>
</evidence>
<feature type="compositionally biased region" description="Basic and acidic residues" evidence="5">
    <location>
        <begin position="46"/>
        <end position="61"/>
    </location>
</feature>
<feature type="compositionally biased region" description="Basic residues" evidence="5">
    <location>
        <begin position="12"/>
        <end position="45"/>
    </location>
</feature>
<dbReference type="Proteomes" id="UP001148838">
    <property type="component" value="Unassembled WGS sequence"/>
</dbReference>
<sequence>MHLRILKDCKYKKERKGRKKERKKERKKKERKKKERKKKERKKERKKEEMPTVYKRKNDARGRWTEDDLKRAIDAVRENKMGVNEASRNFDIPSRTLRRRMTSSNYKKSLGPSACLGDEAENKLLTHIQKMQEVGFAPTRNDVKIMAFKMAQKLGIKHRFSVHKGQAGKDWFNSFMRRHPEISIRKAEGVSLNRAQGMSKDEVGKYFQLLEKILQEEDLLQKPSHIFNMDKTGLQLNNKPGYVVAKKGSKDVHLLTSAEKGETISVLACSSAEGYFLPPFCIFKGVNKKKEFEDGMPPGSTVVMAKKSAYVTSEIFMMWLREHFLPRKPAGKVLIILDGHSSHVSDIGILDFATANDIILLCLPSHTTHYLQPLDRYNLGIFWVKPGESCNHGNGMSGFRATGIFPFDPSAVPEHAFLLSGQAAGEGLNYNNRNENEASTSAKNMEVRSEGPPDLVGASSASGNPVDDNDDQNGGGMKVVTPRKILQEISPVPTLPQNQPKRKQSAAVLTSDENMAKKRLKFLEKGRIHKRSIAKVPISKRQHRTDSEDEDEPEPLIRDDEDE</sequence>
<organism evidence="8 9">
    <name type="scientific">Periplaneta americana</name>
    <name type="common">American cockroach</name>
    <name type="synonym">Blatta americana</name>
    <dbReference type="NCBI Taxonomy" id="6978"/>
    <lineage>
        <taxon>Eukaryota</taxon>
        <taxon>Metazoa</taxon>
        <taxon>Ecdysozoa</taxon>
        <taxon>Arthropoda</taxon>
        <taxon>Hexapoda</taxon>
        <taxon>Insecta</taxon>
        <taxon>Pterygota</taxon>
        <taxon>Neoptera</taxon>
        <taxon>Polyneoptera</taxon>
        <taxon>Dictyoptera</taxon>
        <taxon>Blattodea</taxon>
        <taxon>Blattoidea</taxon>
        <taxon>Blattidae</taxon>
        <taxon>Blattinae</taxon>
        <taxon>Periplaneta</taxon>
    </lineage>
</organism>
<feature type="compositionally biased region" description="Polar residues" evidence="5">
    <location>
        <begin position="429"/>
        <end position="443"/>
    </location>
</feature>
<evidence type="ECO:0000256" key="3">
    <source>
        <dbReference type="ARBA" id="ARBA00023242"/>
    </source>
</evidence>
<evidence type="ECO:0000256" key="4">
    <source>
        <dbReference type="PROSITE-ProRule" id="PRU00320"/>
    </source>
</evidence>
<evidence type="ECO:0000256" key="1">
    <source>
        <dbReference type="ARBA" id="ARBA00004123"/>
    </source>
</evidence>
<dbReference type="InterPro" id="IPR009057">
    <property type="entry name" value="Homeodomain-like_sf"/>
</dbReference>
<feature type="compositionally biased region" description="Basic and acidic residues" evidence="5">
    <location>
        <begin position="1"/>
        <end position="11"/>
    </location>
</feature>
<proteinExistence type="predicted"/>
<name>A0ABQ8SPQ4_PERAM</name>
<evidence type="ECO:0000313" key="8">
    <source>
        <dbReference type="EMBL" id="KAJ4436168.1"/>
    </source>
</evidence>
<dbReference type="Gene3D" id="1.10.10.60">
    <property type="entry name" value="Homeodomain-like"/>
    <property type="match status" value="1"/>
</dbReference>
<feature type="non-terminal residue" evidence="8">
    <location>
        <position position="563"/>
    </location>
</feature>
<keyword evidence="9" id="KW-1185">Reference proteome</keyword>
<dbReference type="EMBL" id="JAJSOF020000023">
    <property type="protein sequence ID" value="KAJ4436168.1"/>
    <property type="molecule type" value="Genomic_DNA"/>
</dbReference>
<dbReference type="PROSITE" id="PS51253">
    <property type="entry name" value="HTH_CENPB"/>
    <property type="match status" value="1"/>
</dbReference>
<protein>
    <recommendedName>
        <fullName evidence="10">HTH CENPB-type domain-containing protein</fullName>
    </recommendedName>
</protein>
<evidence type="ECO:0000256" key="5">
    <source>
        <dbReference type="SAM" id="MobiDB-lite"/>
    </source>
</evidence>